<gene>
    <name evidence="3" type="ORF">PAUR_a3675</name>
</gene>
<evidence type="ECO:0000313" key="4">
    <source>
        <dbReference type="Proteomes" id="UP000615755"/>
    </source>
</evidence>
<proteinExistence type="predicted"/>
<keyword evidence="1" id="KW-0143">Chaperone</keyword>
<dbReference type="InterPro" id="IPR036869">
    <property type="entry name" value="J_dom_sf"/>
</dbReference>
<dbReference type="Gene3D" id="1.10.287.110">
    <property type="entry name" value="DnaJ domain"/>
    <property type="match status" value="1"/>
</dbReference>
<comment type="caution">
    <text evidence="3">The sequence shown here is derived from an EMBL/GenBank/DDBJ whole genome shotgun (WGS) entry which is preliminary data.</text>
</comment>
<organism evidence="3 4">
    <name type="scientific">Pseudoalteromonas aurantia 208</name>
    <dbReference type="NCBI Taxonomy" id="1314867"/>
    <lineage>
        <taxon>Bacteria</taxon>
        <taxon>Pseudomonadati</taxon>
        <taxon>Pseudomonadota</taxon>
        <taxon>Gammaproteobacteria</taxon>
        <taxon>Alteromonadales</taxon>
        <taxon>Pseudoalteromonadaceae</taxon>
        <taxon>Pseudoalteromonas</taxon>
    </lineage>
</organism>
<feature type="domain" description="DnaJ-related protein N-terminal" evidence="2">
    <location>
        <begin position="5"/>
        <end position="121"/>
    </location>
</feature>
<name>A0ABR9E6K5_9GAMM</name>
<sequence>MFNPLLDAIFIELSSGRVFKIHTLAAQLNQLDWFELLDDDPNKALFKKNFLIMNALFQLQDELLTTDQSLHIDSMDIYLSAKVDTGVTKDNPLKSYYLDWDNYNTSREDIESLLTQFWQRFSQSNHTQPIAAEELQALCAVWQLPIPFSSQLLTKKWRKLALLYHPDKNPAGSEAFKKWHSEYIKLKSAASN</sequence>
<dbReference type="Pfam" id="PF12339">
    <property type="entry name" value="DNAJ_related"/>
    <property type="match status" value="1"/>
</dbReference>
<dbReference type="InterPro" id="IPR021059">
    <property type="entry name" value="DnaJ-related_N"/>
</dbReference>
<dbReference type="Proteomes" id="UP000615755">
    <property type="component" value="Unassembled WGS sequence"/>
</dbReference>
<dbReference type="EMBL" id="AQGV01000010">
    <property type="protein sequence ID" value="MBE0366630.1"/>
    <property type="molecule type" value="Genomic_DNA"/>
</dbReference>
<evidence type="ECO:0000256" key="1">
    <source>
        <dbReference type="ARBA" id="ARBA00023186"/>
    </source>
</evidence>
<keyword evidence="4" id="KW-1185">Reference proteome</keyword>
<evidence type="ECO:0000259" key="2">
    <source>
        <dbReference type="Pfam" id="PF12339"/>
    </source>
</evidence>
<dbReference type="CDD" id="cd06257">
    <property type="entry name" value="DnaJ"/>
    <property type="match status" value="1"/>
</dbReference>
<dbReference type="RefSeq" id="WP_192506146.1">
    <property type="nucleotide sequence ID" value="NZ_AQGV01000010.1"/>
</dbReference>
<protein>
    <recommendedName>
        <fullName evidence="2">DnaJ-related protein N-terminal domain-containing protein</fullName>
    </recommendedName>
</protein>
<reference evidence="3 4" key="1">
    <citation type="submission" date="2015-03" db="EMBL/GenBank/DDBJ databases">
        <title>Genome sequence of Pseudoalteromonas aurantia.</title>
        <authorList>
            <person name="Xie B.-B."/>
            <person name="Rong J.-C."/>
            <person name="Qin Q.-L."/>
            <person name="Zhang Y.-Z."/>
        </authorList>
    </citation>
    <scope>NUCLEOTIDE SEQUENCE [LARGE SCALE GENOMIC DNA]</scope>
    <source>
        <strain evidence="3 4">208</strain>
    </source>
</reference>
<dbReference type="InterPro" id="IPR001623">
    <property type="entry name" value="DnaJ_domain"/>
</dbReference>
<evidence type="ECO:0000313" key="3">
    <source>
        <dbReference type="EMBL" id="MBE0366630.1"/>
    </source>
</evidence>
<dbReference type="SUPFAM" id="SSF46565">
    <property type="entry name" value="Chaperone J-domain"/>
    <property type="match status" value="1"/>
</dbReference>
<accession>A0ABR9E6K5</accession>